<name>A0ABS9WF95_9ACTN</name>
<dbReference type="PANTHER" id="PTHR11461">
    <property type="entry name" value="SERINE PROTEASE INHIBITOR, SERPIN"/>
    <property type="match status" value="1"/>
</dbReference>
<sequence length="268" mass="28062">MRTAASYGAEVRAIPFDASGCQAVNDWVARQTRGRIPRLLASLPERGEMTLVNALALDAAWESPYEDAQVARADFRNADGTASSVDLMASTERGYLEIAGGTGFTRPYADGPYAFAALLPPEGTALADYLGALDGDALARVLVSPSFREVRAWLPAFEVRTHVDLTEPLRALGIVDAFDPHDADFGPLGSSSAGPLFIGGAVQACALEVDAEGTRGAAATALVLEAGAAPDPAPPAEVRLDRPFLYLVYDRAAGVPLFIGTVESLPSA</sequence>
<organism evidence="3 4">
    <name type="scientific">Adlercreutzia faecimuris</name>
    <dbReference type="NCBI Taxonomy" id="2897341"/>
    <lineage>
        <taxon>Bacteria</taxon>
        <taxon>Bacillati</taxon>
        <taxon>Actinomycetota</taxon>
        <taxon>Coriobacteriia</taxon>
        <taxon>Eggerthellales</taxon>
        <taxon>Eggerthellaceae</taxon>
        <taxon>Adlercreutzia</taxon>
    </lineage>
</organism>
<evidence type="ECO:0000256" key="1">
    <source>
        <dbReference type="RuleBase" id="RU000411"/>
    </source>
</evidence>
<keyword evidence="4" id="KW-1185">Reference proteome</keyword>
<dbReference type="RefSeq" id="WP_242163797.1">
    <property type="nucleotide sequence ID" value="NZ_JAJMLW010000001.1"/>
</dbReference>
<protein>
    <recommendedName>
        <fullName evidence="2">Serpin domain-containing protein</fullName>
    </recommendedName>
</protein>
<evidence type="ECO:0000259" key="2">
    <source>
        <dbReference type="SMART" id="SM00093"/>
    </source>
</evidence>
<accession>A0ABS9WF95</accession>
<comment type="caution">
    <text evidence="3">The sequence shown here is derived from an EMBL/GenBank/DDBJ whole genome shotgun (WGS) entry which is preliminary data.</text>
</comment>
<dbReference type="PROSITE" id="PS00284">
    <property type="entry name" value="SERPIN"/>
    <property type="match status" value="1"/>
</dbReference>
<proteinExistence type="inferred from homology"/>
<evidence type="ECO:0000313" key="4">
    <source>
        <dbReference type="Proteomes" id="UP001430755"/>
    </source>
</evidence>
<dbReference type="Pfam" id="PF00079">
    <property type="entry name" value="Serpin"/>
    <property type="match status" value="1"/>
</dbReference>
<dbReference type="InterPro" id="IPR023796">
    <property type="entry name" value="Serpin_dom"/>
</dbReference>
<evidence type="ECO:0000313" key="3">
    <source>
        <dbReference type="EMBL" id="MCI2241538.1"/>
    </source>
</evidence>
<dbReference type="SMART" id="SM00093">
    <property type="entry name" value="SERPIN"/>
    <property type="match status" value="1"/>
</dbReference>
<dbReference type="InterPro" id="IPR023795">
    <property type="entry name" value="Serpin_CS"/>
</dbReference>
<comment type="similarity">
    <text evidence="1">Belongs to the serpin family.</text>
</comment>
<dbReference type="EMBL" id="JAJMLW010000001">
    <property type="protein sequence ID" value="MCI2241538.1"/>
    <property type="molecule type" value="Genomic_DNA"/>
</dbReference>
<dbReference type="PANTHER" id="PTHR11461:SF211">
    <property type="entry name" value="GH10112P-RELATED"/>
    <property type="match status" value="1"/>
</dbReference>
<reference evidence="3" key="1">
    <citation type="submission" date="2021-11" db="EMBL/GenBank/DDBJ databases">
        <title>A Novel Adlercreutzia Species, isolated from a Allomyrina dichotoma larva feces.</title>
        <authorList>
            <person name="Suh M.K."/>
        </authorList>
    </citation>
    <scope>NUCLEOTIDE SEQUENCE</scope>
    <source>
        <strain evidence="3">JBNU-10</strain>
    </source>
</reference>
<gene>
    <name evidence="3" type="ORF">LPT13_04115</name>
</gene>
<feature type="domain" description="Serpin" evidence="2">
    <location>
        <begin position="1"/>
        <end position="265"/>
    </location>
</feature>
<dbReference type="InterPro" id="IPR000215">
    <property type="entry name" value="Serpin_fam"/>
</dbReference>
<dbReference type="Proteomes" id="UP001430755">
    <property type="component" value="Unassembled WGS sequence"/>
</dbReference>